<feature type="domain" description="Mos1 transposase HTH" evidence="1">
    <location>
        <begin position="4"/>
        <end position="51"/>
    </location>
</feature>
<keyword evidence="3" id="KW-1185">Reference proteome</keyword>
<proteinExistence type="predicted"/>
<organism evidence="2 3">
    <name type="scientific">Habropoda laboriosa</name>
    <dbReference type="NCBI Taxonomy" id="597456"/>
    <lineage>
        <taxon>Eukaryota</taxon>
        <taxon>Metazoa</taxon>
        <taxon>Ecdysozoa</taxon>
        <taxon>Arthropoda</taxon>
        <taxon>Hexapoda</taxon>
        <taxon>Insecta</taxon>
        <taxon>Pterygota</taxon>
        <taxon>Neoptera</taxon>
        <taxon>Endopterygota</taxon>
        <taxon>Hymenoptera</taxon>
        <taxon>Apocrita</taxon>
        <taxon>Aculeata</taxon>
        <taxon>Apoidea</taxon>
        <taxon>Anthophila</taxon>
        <taxon>Apidae</taxon>
        <taxon>Habropoda</taxon>
    </lineage>
</organism>
<evidence type="ECO:0000313" key="3">
    <source>
        <dbReference type="Proteomes" id="UP000053825"/>
    </source>
</evidence>
<keyword evidence="2" id="KW-0489">Methyltransferase</keyword>
<name>A0A0L7RK80_9HYME</name>
<dbReference type="Gene3D" id="1.10.10.1450">
    <property type="match status" value="1"/>
</dbReference>
<sequence length="105" mass="12302">MNSRDIRVTFLRKFKLGRIAIKTADNINIAFEEGCVNVRTLQRWCAKFQIGELYIGNEPRGRTDGAYKDDNVSRKIIEYEILPHPPLFTRPFSNRPFLQTPEQFL</sequence>
<dbReference type="STRING" id="597456.A0A0L7RK80"/>
<reference evidence="2 3" key="1">
    <citation type="submission" date="2015-07" db="EMBL/GenBank/DDBJ databases">
        <title>The genome of Habropoda laboriosa.</title>
        <authorList>
            <person name="Pan H."/>
            <person name="Kapheim K."/>
        </authorList>
    </citation>
    <scope>NUCLEOTIDE SEQUENCE [LARGE SCALE GENOMIC DNA]</scope>
    <source>
        <strain evidence="2">0110345459</strain>
    </source>
</reference>
<dbReference type="AlphaFoldDB" id="A0A0L7RK80"/>
<evidence type="ECO:0000259" key="1">
    <source>
        <dbReference type="Pfam" id="PF17906"/>
    </source>
</evidence>
<accession>A0A0L7RK80</accession>
<protein>
    <submittedName>
        <fullName evidence="2">Histone-lysine N-methyltransferase SETMAR</fullName>
    </submittedName>
</protein>
<dbReference type="EMBL" id="KQ414579">
    <property type="protein sequence ID" value="KOC71146.1"/>
    <property type="molecule type" value="Genomic_DNA"/>
</dbReference>
<dbReference type="GO" id="GO:0032259">
    <property type="term" value="P:methylation"/>
    <property type="evidence" value="ECO:0007669"/>
    <property type="project" value="UniProtKB-KW"/>
</dbReference>
<gene>
    <name evidence="2" type="ORF">WH47_01789</name>
</gene>
<dbReference type="InterPro" id="IPR041426">
    <property type="entry name" value="Mos1_HTH"/>
</dbReference>
<dbReference type="GO" id="GO:0008168">
    <property type="term" value="F:methyltransferase activity"/>
    <property type="evidence" value="ECO:0007669"/>
    <property type="project" value="UniProtKB-KW"/>
</dbReference>
<dbReference type="Proteomes" id="UP000053825">
    <property type="component" value="Unassembled WGS sequence"/>
</dbReference>
<evidence type="ECO:0000313" key="2">
    <source>
        <dbReference type="EMBL" id="KOC71146.1"/>
    </source>
</evidence>
<dbReference type="Pfam" id="PF17906">
    <property type="entry name" value="HTH_48"/>
    <property type="match status" value="1"/>
</dbReference>
<keyword evidence="2" id="KW-0808">Transferase</keyword>